<accession>A0A5A7RBB5</accession>
<dbReference type="PANTHER" id="PTHR34686">
    <property type="entry name" value="MATERNAL EFFECT EMBRYO ARREST PROTEIN"/>
    <property type="match status" value="1"/>
</dbReference>
<comment type="caution">
    <text evidence="2">The sequence shown here is derived from an EMBL/GenBank/DDBJ whole genome shotgun (WGS) entry which is preliminary data.</text>
</comment>
<feature type="region of interest" description="Disordered" evidence="1">
    <location>
        <begin position="15"/>
        <end position="34"/>
    </location>
</feature>
<name>A0A5A7RBB5_STRAF</name>
<dbReference type="EMBL" id="BKCP01011292">
    <property type="protein sequence ID" value="GER54566.1"/>
    <property type="molecule type" value="Genomic_DNA"/>
</dbReference>
<organism evidence="2 3">
    <name type="scientific">Striga asiatica</name>
    <name type="common">Asiatic witchweed</name>
    <name type="synonym">Buchnera asiatica</name>
    <dbReference type="NCBI Taxonomy" id="4170"/>
    <lineage>
        <taxon>Eukaryota</taxon>
        <taxon>Viridiplantae</taxon>
        <taxon>Streptophyta</taxon>
        <taxon>Embryophyta</taxon>
        <taxon>Tracheophyta</taxon>
        <taxon>Spermatophyta</taxon>
        <taxon>Magnoliopsida</taxon>
        <taxon>eudicotyledons</taxon>
        <taxon>Gunneridae</taxon>
        <taxon>Pentapetalae</taxon>
        <taxon>asterids</taxon>
        <taxon>lamiids</taxon>
        <taxon>Lamiales</taxon>
        <taxon>Orobanchaceae</taxon>
        <taxon>Buchnereae</taxon>
        <taxon>Striga</taxon>
    </lineage>
</organism>
<dbReference type="AlphaFoldDB" id="A0A5A7RBB5"/>
<protein>
    <submittedName>
        <fullName evidence="2">Maternal effect embryo arrest 59</fullName>
    </submittedName>
</protein>
<gene>
    <name evidence="2" type="ORF">STAS_32175</name>
</gene>
<evidence type="ECO:0000313" key="3">
    <source>
        <dbReference type="Proteomes" id="UP000325081"/>
    </source>
</evidence>
<dbReference type="PANTHER" id="PTHR34686:SF5">
    <property type="entry name" value="OS05G0451300 PROTEIN"/>
    <property type="match status" value="1"/>
</dbReference>
<dbReference type="OrthoDB" id="1918800at2759"/>
<proteinExistence type="predicted"/>
<evidence type="ECO:0000313" key="2">
    <source>
        <dbReference type="EMBL" id="GER54566.1"/>
    </source>
</evidence>
<keyword evidence="3" id="KW-1185">Reference proteome</keyword>
<reference evidence="3" key="1">
    <citation type="journal article" date="2019" name="Curr. Biol.">
        <title>Genome Sequence of Striga asiatica Provides Insight into the Evolution of Plant Parasitism.</title>
        <authorList>
            <person name="Yoshida S."/>
            <person name="Kim S."/>
            <person name="Wafula E.K."/>
            <person name="Tanskanen J."/>
            <person name="Kim Y.M."/>
            <person name="Honaas L."/>
            <person name="Yang Z."/>
            <person name="Spallek T."/>
            <person name="Conn C.E."/>
            <person name="Ichihashi Y."/>
            <person name="Cheong K."/>
            <person name="Cui S."/>
            <person name="Der J.P."/>
            <person name="Gundlach H."/>
            <person name="Jiao Y."/>
            <person name="Hori C."/>
            <person name="Ishida J.K."/>
            <person name="Kasahara H."/>
            <person name="Kiba T."/>
            <person name="Kim M.S."/>
            <person name="Koo N."/>
            <person name="Laohavisit A."/>
            <person name="Lee Y.H."/>
            <person name="Lumba S."/>
            <person name="McCourt P."/>
            <person name="Mortimer J.C."/>
            <person name="Mutuku J.M."/>
            <person name="Nomura T."/>
            <person name="Sasaki-Sekimoto Y."/>
            <person name="Seto Y."/>
            <person name="Wang Y."/>
            <person name="Wakatake T."/>
            <person name="Sakakibara H."/>
            <person name="Demura T."/>
            <person name="Yamaguchi S."/>
            <person name="Yoneyama K."/>
            <person name="Manabe R.I."/>
            <person name="Nelson D.C."/>
            <person name="Schulman A.H."/>
            <person name="Timko M.P."/>
            <person name="dePamphilis C.W."/>
            <person name="Choi D."/>
            <person name="Shirasu K."/>
        </authorList>
    </citation>
    <scope>NUCLEOTIDE SEQUENCE [LARGE SCALE GENOMIC DNA]</scope>
    <source>
        <strain evidence="3">cv. UVA1</strain>
    </source>
</reference>
<dbReference type="Proteomes" id="UP000325081">
    <property type="component" value="Unassembled WGS sequence"/>
</dbReference>
<evidence type="ECO:0000256" key="1">
    <source>
        <dbReference type="SAM" id="MobiDB-lite"/>
    </source>
</evidence>
<sequence>MDFSKIFLIIRYTEDQSDNSSQEKKYLSLGGPNANKYLPNPLCVSEHKIRNRAKVEKESEKKMEFARPSRSDVHLNRREAAELEAATRQYFDGVAPKRHTKPQRSEYSSAYADAISSDDGVIPEHVQFQYLEKDNEKLVYSGGKVDEEFTETEYYKDLNGVDKQHHTTGSGFIRVDSLKGKSFSLSSDSSTECHPSCRGNPATNDWIPNTTEMVDFITDKPSRSG</sequence>
<feature type="region of interest" description="Disordered" evidence="1">
    <location>
        <begin position="54"/>
        <end position="73"/>
    </location>
</feature>